<dbReference type="OrthoDB" id="7025426at2759"/>
<dbReference type="Pfam" id="PF08207">
    <property type="entry name" value="EFP_N"/>
    <property type="match status" value="1"/>
</dbReference>
<evidence type="ECO:0000256" key="4">
    <source>
        <dbReference type="ARBA" id="ARBA00022490"/>
    </source>
</evidence>
<evidence type="ECO:0000256" key="5">
    <source>
        <dbReference type="ARBA" id="ARBA00022768"/>
    </source>
</evidence>
<comment type="similarity">
    <text evidence="3">Belongs to the elongation factor P family.</text>
</comment>
<dbReference type="Pfam" id="PF01132">
    <property type="entry name" value="EFP"/>
    <property type="match status" value="1"/>
</dbReference>
<keyword evidence="11" id="KW-1185">Reference proteome</keyword>
<evidence type="ECO:0000256" key="7">
    <source>
        <dbReference type="SAM" id="MobiDB-lite"/>
    </source>
</evidence>
<keyword evidence="6" id="KW-0648">Protein biosynthesis</keyword>
<dbReference type="SUPFAM" id="SSF50104">
    <property type="entry name" value="Translation proteins SH3-like domain"/>
    <property type="match status" value="1"/>
</dbReference>
<comment type="pathway">
    <text evidence="2">Protein biosynthesis; polypeptide chain elongation.</text>
</comment>
<comment type="subcellular location">
    <subcellularLocation>
        <location evidence="1">Cytoplasm</location>
    </subcellularLocation>
</comment>
<organism evidence="10 11">
    <name type="scientific">Gonium pectorale</name>
    <name type="common">Green alga</name>
    <dbReference type="NCBI Taxonomy" id="33097"/>
    <lineage>
        <taxon>Eukaryota</taxon>
        <taxon>Viridiplantae</taxon>
        <taxon>Chlorophyta</taxon>
        <taxon>core chlorophytes</taxon>
        <taxon>Chlorophyceae</taxon>
        <taxon>CS clade</taxon>
        <taxon>Chlamydomonadales</taxon>
        <taxon>Volvocaceae</taxon>
        <taxon>Gonium</taxon>
    </lineage>
</organism>
<feature type="domain" description="Elongation factor P C-terminal" evidence="8">
    <location>
        <begin position="162"/>
        <end position="217"/>
    </location>
</feature>
<dbReference type="HAMAP" id="MF_00141">
    <property type="entry name" value="EF_P"/>
    <property type="match status" value="1"/>
</dbReference>
<feature type="region of interest" description="Disordered" evidence="7">
    <location>
        <begin position="1"/>
        <end position="25"/>
    </location>
</feature>
<evidence type="ECO:0000259" key="8">
    <source>
        <dbReference type="SMART" id="SM00841"/>
    </source>
</evidence>
<dbReference type="InterPro" id="IPR014722">
    <property type="entry name" value="Rib_uL2_dom2"/>
</dbReference>
<dbReference type="AlphaFoldDB" id="A0A150H0A8"/>
<dbReference type="NCBIfam" id="TIGR00038">
    <property type="entry name" value="efp"/>
    <property type="match status" value="1"/>
</dbReference>
<dbReference type="Gene3D" id="2.40.50.140">
    <property type="entry name" value="Nucleic acid-binding proteins"/>
    <property type="match status" value="2"/>
</dbReference>
<evidence type="ECO:0000256" key="2">
    <source>
        <dbReference type="ARBA" id="ARBA00004815"/>
    </source>
</evidence>
<dbReference type="EMBL" id="LSYV01000004">
    <property type="protein sequence ID" value="KXZ55000.1"/>
    <property type="molecule type" value="Genomic_DNA"/>
</dbReference>
<dbReference type="InterPro" id="IPR015365">
    <property type="entry name" value="Elong-fact-P_C"/>
</dbReference>
<sequence>MQTLRQSTARSVAPKARSVARPQPISRSTRVVVRAGTVSSNDFKNGLTVEVDGQPYKVVEFLHVKPGKGAAFVRSKLKNFLTGGVVEKTFRAGEPVNTADVQKRDGQFTYAEGDVYVFMDTETYEETRLKKDDWAQFLKEGTTVELLFYNGKVISVDVPQFMDLKVVATSPNVKGNTVSGGSKPATMETGAVVSVPLFINEGEVIKVDTRTGQYLSRVNN</sequence>
<dbReference type="Proteomes" id="UP000075714">
    <property type="component" value="Unassembled WGS sequence"/>
</dbReference>
<dbReference type="SMART" id="SM01185">
    <property type="entry name" value="EFP"/>
    <property type="match status" value="1"/>
</dbReference>
<dbReference type="STRING" id="33097.A0A150H0A8"/>
<evidence type="ECO:0000256" key="1">
    <source>
        <dbReference type="ARBA" id="ARBA00004496"/>
    </source>
</evidence>
<keyword evidence="5" id="KW-0251">Elongation factor</keyword>
<dbReference type="InterPro" id="IPR013185">
    <property type="entry name" value="Transl_elong_KOW-like"/>
</dbReference>
<evidence type="ECO:0000259" key="9">
    <source>
        <dbReference type="SMART" id="SM01185"/>
    </source>
</evidence>
<dbReference type="GO" id="GO:0003746">
    <property type="term" value="F:translation elongation factor activity"/>
    <property type="evidence" value="ECO:0007669"/>
    <property type="project" value="UniProtKB-KW"/>
</dbReference>
<dbReference type="CDD" id="cd04470">
    <property type="entry name" value="S1_EF-P_repeat_1"/>
    <property type="match status" value="1"/>
</dbReference>
<dbReference type="NCBIfam" id="NF001810">
    <property type="entry name" value="PRK00529.1"/>
    <property type="match status" value="1"/>
</dbReference>
<dbReference type="UniPathway" id="UPA00345"/>
<dbReference type="InterPro" id="IPR020599">
    <property type="entry name" value="Transl_elong_fac_P/YeiP"/>
</dbReference>
<dbReference type="GO" id="GO:0005829">
    <property type="term" value="C:cytosol"/>
    <property type="evidence" value="ECO:0007669"/>
    <property type="project" value="UniProtKB-ARBA"/>
</dbReference>
<dbReference type="FunFam" id="2.40.50.140:FF:000004">
    <property type="entry name" value="Elongation factor P"/>
    <property type="match status" value="1"/>
</dbReference>
<dbReference type="Gene3D" id="2.30.30.30">
    <property type="match status" value="1"/>
</dbReference>
<reference evidence="11" key="1">
    <citation type="journal article" date="2016" name="Nat. Commun.">
        <title>The Gonium pectorale genome demonstrates co-option of cell cycle regulation during the evolution of multicellularity.</title>
        <authorList>
            <person name="Hanschen E.R."/>
            <person name="Marriage T.N."/>
            <person name="Ferris P.J."/>
            <person name="Hamaji T."/>
            <person name="Toyoda A."/>
            <person name="Fujiyama A."/>
            <person name="Neme R."/>
            <person name="Noguchi H."/>
            <person name="Minakuchi Y."/>
            <person name="Suzuki M."/>
            <person name="Kawai-Toyooka H."/>
            <person name="Smith D.R."/>
            <person name="Sparks H."/>
            <person name="Anderson J."/>
            <person name="Bakaric R."/>
            <person name="Luria V."/>
            <person name="Karger A."/>
            <person name="Kirschner M.W."/>
            <person name="Durand P.M."/>
            <person name="Michod R.E."/>
            <person name="Nozaki H."/>
            <person name="Olson B.J."/>
        </authorList>
    </citation>
    <scope>NUCLEOTIDE SEQUENCE [LARGE SCALE GENOMIC DNA]</scope>
    <source>
        <strain evidence="11">NIES-2863</strain>
    </source>
</reference>
<comment type="caution">
    <text evidence="10">The sequence shown here is derived from an EMBL/GenBank/DDBJ whole genome shotgun (WGS) entry which is preliminary data.</text>
</comment>
<protein>
    <recommendedName>
        <fullName evidence="12">Elongation factor P</fullName>
    </recommendedName>
</protein>
<dbReference type="PANTHER" id="PTHR30053">
    <property type="entry name" value="ELONGATION FACTOR P"/>
    <property type="match status" value="1"/>
</dbReference>
<feature type="compositionally biased region" description="Polar residues" evidence="7">
    <location>
        <begin position="1"/>
        <end position="10"/>
    </location>
</feature>
<dbReference type="PROSITE" id="PS01275">
    <property type="entry name" value="EFP"/>
    <property type="match status" value="1"/>
</dbReference>
<dbReference type="SMART" id="SM00841">
    <property type="entry name" value="Elong-fact-P_C"/>
    <property type="match status" value="1"/>
</dbReference>
<evidence type="ECO:0000313" key="10">
    <source>
        <dbReference type="EMBL" id="KXZ55000.1"/>
    </source>
</evidence>
<evidence type="ECO:0000256" key="6">
    <source>
        <dbReference type="ARBA" id="ARBA00022917"/>
    </source>
</evidence>
<dbReference type="InterPro" id="IPR001059">
    <property type="entry name" value="Transl_elong_P/YeiP_cen"/>
</dbReference>
<name>A0A150H0A8_GONPE</name>
<accession>A0A150H0A8</accession>
<dbReference type="PIRSF" id="PIRSF005901">
    <property type="entry name" value="EF-P"/>
    <property type="match status" value="1"/>
</dbReference>
<dbReference type="GO" id="GO:0043043">
    <property type="term" value="P:peptide biosynthetic process"/>
    <property type="evidence" value="ECO:0007669"/>
    <property type="project" value="InterPro"/>
</dbReference>
<evidence type="ECO:0008006" key="12">
    <source>
        <dbReference type="Google" id="ProtNLM"/>
    </source>
</evidence>
<dbReference type="FunFam" id="2.40.50.140:FF:000009">
    <property type="entry name" value="Elongation factor P"/>
    <property type="match status" value="1"/>
</dbReference>
<keyword evidence="4" id="KW-0963">Cytoplasm</keyword>
<dbReference type="Pfam" id="PF09285">
    <property type="entry name" value="Elong-fact-P_C"/>
    <property type="match status" value="1"/>
</dbReference>
<dbReference type="CDD" id="cd05794">
    <property type="entry name" value="S1_EF-P_repeat_2"/>
    <property type="match status" value="1"/>
</dbReference>
<dbReference type="InterPro" id="IPR013852">
    <property type="entry name" value="Transl_elong_P/YeiP_CS"/>
</dbReference>
<dbReference type="FunFam" id="2.30.30.30:FF:000003">
    <property type="entry name" value="Elongation factor P"/>
    <property type="match status" value="1"/>
</dbReference>
<evidence type="ECO:0000313" key="11">
    <source>
        <dbReference type="Proteomes" id="UP000075714"/>
    </source>
</evidence>
<evidence type="ECO:0000256" key="3">
    <source>
        <dbReference type="ARBA" id="ARBA00009479"/>
    </source>
</evidence>
<proteinExistence type="inferred from homology"/>
<dbReference type="InterPro" id="IPR011768">
    <property type="entry name" value="Transl_elongation_fac_P"/>
</dbReference>
<dbReference type="PANTHER" id="PTHR30053:SF12">
    <property type="entry name" value="ELONGATION FACTOR P (EF-P) FAMILY PROTEIN"/>
    <property type="match status" value="1"/>
</dbReference>
<feature type="domain" description="Translation elongation factor P/YeiP central" evidence="9">
    <location>
        <begin position="103"/>
        <end position="154"/>
    </location>
</feature>
<dbReference type="InterPro" id="IPR008991">
    <property type="entry name" value="Translation_prot_SH3-like_sf"/>
</dbReference>
<dbReference type="InterPro" id="IPR012340">
    <property type="entry name" value="NA-bd_OB-fold"/>
</dbReference>
<gene>
    <name evidence="10" type="ORF">GPECTOR_3g164</name>
</gene>
<dbReference type="SUPFAM" id="SSF50249">
    <property type="entry name" value="Nucleic acid-binding proteins"/>
    <property type="match status" value="2"/>
</dbReference>